<name>A0A8H6DWC1_COCSA</name>
<evidence type="ECO:0000313" key="1">
    <source>
        <dbReference type="EMBL" id="KAF5850876.1"/>
    </source>
</evidence>
<gene>
    <name evidence="1" type="ORF">GGP41_010560</name>
</gene>
<comment type="caution">
    <text evidence="1">The sequence shown here is derived from an EMBL/GenBank/DDBJ whole genome shotgun (WGS) entry which is preliminary data.</text>
</comment>
<dbReference type="Proteomes" id="UP000624244">
    <property type="component" value="Unassembled WGS sequence"/>
</dbReference>
<organism evidence="1 2">
    <name type="scientific">Cochliobolus sativus</name>
    <name type="common">Common root rot and spot blotch fungus</name>
    <name type="synonym">Bipolaris sorokiniana</name>
    <dbReference type="NCBI Taxonomy" id="45130"/>
    <lineage>
        <taxon>Eukaryota</taxon>
        <taxon>Fungi</taxon>
        <taxon>Dikarya</taxon>
        <taxon>Ascomycota</taxon>
        <taxon>Pezizomycotina</taxon>
        <taxon>Dothideomycetes</taxon>
        <taxon>Pleosporomycetidae</taxon>
        <taxon>Pleosporales</taxon>
        <taxon>Pleosporineae</taxon>
        <taxon>Pleosporaceae</taxon>
        <taxon>Bipolaris</taxon>
    </lineage>
</organism>
<protein>
    <submittedName>
        <fullName evidence="1">Uncharacterized protein</fullName>
    </submittedName>
</protein>
<proteinExistence type="predicted"/>
<reference evidence="1" key="1">
    <citation type="submission" date="2019-11" db="EMBL/GenBank/DDBJ databases">
        <title>Bipolaris sorokiniana Genome sequencing.</title>
        <authorList>
            <person name="Wang H."/>
        </authorList>
    </citation>
    <scope>NUCLEOTIDE SEQUENCE</scope>
</reference>
<evidence type="ECO:0000313" key="2">
    <source>
        <dbReference type="Proteomes" id="UP000624244"/>
    </source>
</evidence>
<dbReference type="AlphaFoldDB" id="A0A8H6DWC1"/>
<accession>A0A8H6DWC1</accession>
<dbReference type="EMBL" id="WNKQ01000006">
    <property type="protein sequence ID" value="KAF5850876.1"/>
    <property type="molecule type" value="Genomic_DNA"/>
</dbReference>
<sequence length="515" mass="60404">MLVIVAGLNQSSSNTQEIRGHRDLIMNRSNYPRRPRPLAHHTDMRFNINVNFMSNDWQVSPSESHSFLQDVRTAVLKYRTTSATRFSVPIEVAQSQSQQLERLEKLHCNFALWVGFYNFSNRPIFAACRFQSRKRKGGRRFTDEIEVYTKKIGRHIPLERFLEKMFPTFSDIPVGDEVMFQWWKMNGKTFNWSGLPTELHERIIYFCMHQSQPRALYRRAIKGAPEVTSQFGEWSAMLGVSHQVRAICLRMCFVGSSDLQYGKGLCIDVKGHRAFKDCMRRLGKCFQMLEPGHLASTDETWLLAEMYNHYPRIYPHLSRYATLRHAIRKINLQLSFLDSMHFFKVTTGSFAQYFQRFRLDYNIFGQLPCLNEILIQLPDARGYLADGPRQQGPQMFYGEPFSCPRILHRLIYERAAEVLATYENVNMFGFMDEAEKKSFHKLRSEAREKMKFTAEELEELYKEDGGGVELEKRLIPGVQEEVVEEPEWPMIQDAFWPPKCRCEVRCRKVLYPDTI</sequence>